<dbReference type="Proteomes" id="UP000253529">
    <property type="component" value="Unassembled WGS sequence"/>
</dbReference>
<evidence type="ECO:0000313" key="10">
    <source>
        <dbReference type="Proteomes" id="UP000253529"/>
    </source>
</evidence>
<dbReference type="InterPro" id="IPR006148">
    <property type="entry name" value="Glc/Gal-6P_isomerase"/>
</dbReference>
<organism evidence="9 10">
    <name type="scientific">Roseiarcus fermentans</name>
    <dbReference type="NCBI Taxonomy" id="1473586"/>
    <lineage>
        <taxon>Bacteria</taxon>
        <taxon>Pseudomonadati</taxon>
        <taxon>Pseudomonadota</taxon>
        <taxon>Alphaproteobacteria</taxon>
        <taxon>Hyphomicrobiales</taxon>
        <taxon>Roseiarcaceae</taxon>
        <taxon>Roseiarcus</taxon>
    </lineage>
</organism>
<dbReference type="GO" id="GO:0017057">
    <property type="term" value="F:6-phosphogluconolactonase activity"/>
    <property type="evidence" value="ECO:0007669"/>
    <property type="project" value="UniProtKB-UniRule"/>
</dbReference>
<evidence type="ECO:0000256" key="1">
    <source>
        <dbReference type="ARBA" id="ARBA00000832"/>
    </source>
</evidence>
<dbReference type="InterPro" id="IPR037171">
    <property type="entry name" value="NagB/RpiA_transferase-like"/>
</dbReference>
<dbReference type="EC" id="3.1.1.31" evidence="5 7"/>
<accession>A0A366FM54</accession>
<reference evidence="9 10" key="1">
    <citation type="submission" date="2018-06" db="EMBL/GenBank/DDBJ databases">
        <title>Genomic Encyclopedia of Type Strains, Phase IV (KMG-IV): sequencing the most valuable type-strain genomes for metagenomic binning, comparative biology and taxonomic classification.</title>
        <authorList>
            <person name="Goeker M."/>
        </authorList>
    </citation>
    <scope>NUCLEOTIDE SEQUENCE [LARGE SCALE GENOMIC DNA]</scope>
    <source>
        <strain evidence="9 10">DSM 24875</strain>
    </source>
</reference>
<evidence type="ECO:0000256" key="6">
    <source>
        <dbReference type="ARBA" id="ARBA00020337"/>
    </source>
</evidence>
<dbReference type="PROSITE" id="PS01161">
    <property type="entry name" value="GLC_GALNAC_ISOMERASE"/>
    <property type="match status" value="1"/>
</dbReference>
<proteinExistence type="inferred from homology"/>
<comment type="pathway">
    <text evidence="3 7">Carbohydrate degradation; pentose phosphate pathway; D-ribulose 5-phosphate from D-glucose 6-phosphate (oxidative stage): step 2/3.</text>
</comment>
<dbReference type="EMBL" id="QNRK01000007">
    <property type="protein sequence ID" value="RBP15783.1"/>
    <property type="molecule type" value="Genomic_DNA"/>
</dbReference>
<dbReference type="NCBIfam" id="TIGR01198">
    <property type="entry name" value="pgl"/>
    <property type="match status" value="1"/>
</dbReference>
<keyword evidence="10" id="KW-1185">Reference proteome</keyword>
<evidence type="ECO:0000256" key="5">
    <source>
        <dbReference type="ARBA" id="ARBA00013198"/>
    </source>
</evidence>
<dbReference type="PANTHER" id="PTHR11054">
    <property type="entry name" value="6-PHOSPHOGLUCONOLACTONASE"/>
    <property type="match status" value="1"/>
</dbReference>
<dbReference type="PANTHER" id="PTHR11054:SF0">
    <property type="entry name" value="6-PHOSPHOGLUCONOLACTONASE"/>
    <property type="match status" value="1"/>
</dbReference>
<dbReference type="UniPathway" id="UPA00115">
    <property type="reaction ID" value="UER00409"/>
</dbReference>
<dbReference type="SUPFAM" id="SSF100950">
    <property type="entry name" value="NagB/RpiA/CoA transferase-like"/>
    <property type="match status" value="1"/>
</dbReference>
<dbReference type="Pfam" id="PF01182">
    <property type="entry name" value="Glucosamine_iso"/>
    <property type="match status" value="1"/>
</dbReference>
<comment type="catalytic activity">
    <reaction evidence="1 7">
        <text>6-phospho-D-glucono-1,5-lactone + H2O = 6-phospho-D-gluconate + H(+)</text>
        <dbReference type="Rhea" id="RHEA:12556"/>
        <dbReference type="ChEBI" id="CHEBI:15377"/>
        <dbReference type="ChEBI" id="CHEBI:15378"/>
        <dbReference type="ChEBI" id="CHEBI:57955"/>
        <dbReference type="ChEBI" id="CHEBI:58759"/>
        <dbReference type="EC" id="3.1.1.31"/>
    </reaction>
</comment>
<evidence type="ECO:0000259" key="8">
    <source>
        <dbReference type="Pfam" id="PF01182"/>
    </source>
</evidence>
<dbReference type="InterPro" id="IPR039104">
    <property type="entry name" value="6PGL"/>
</dbReference>
<dbReference type="Gene3D" id="3.40.50.1360">
    <property type="match status" value="1"/>
</dbReference>
<protein>
    <recommendedName>
        <fullName evidence="6 7">6-phosphogluconolactonase</fullName>
        <shortName evidence="7">6PGL</shortName>
        <ecNumber evidence="5 7">3.1.1.31</ecNumber>
    </recommendedName>
</protein>
<feature type="domain" description="Glucosamine/galactosamine-6-phosphate isomerase" evidence="8">
    <location>
        <begin position="22"/>
        <end position="239"/>
    </location>
</feature>
<dbReference type="OrthoDB" id="9810967at2"/>
<dbReference type="GO" id="GO:0006098">
    <property type="term" value="P:pentose-phosphate shunt"/>
    <property type="evidence" value="ECO:0007669"/>
    <property type="project" value="UniProtKB-UniPathway"/>
</dbReference>
<dbReference type="GO" id="GO:0005975">
    <property type="term" value="P:carbohydrate metabolic process"/>
    <property type="evidence" value="ECO:0007669"/>
    <property type="project" value="UniProtKB-UniRule"/>
</dbReference>
<comment type="function">
    <text evidence="2 7">Hydrolysis of 6-phosphogluconolactone to 6-phosphogluconate.</text>
</comment>
<evidence type="ECO:0000256" key="3">
    <source>
        <dbReference type="ARBA" id="ARBA00004961"/>
    </source>
</evidence>
<dbReference type="GO" id="GO:0006044">
    <property type="term" value="P:N-acetylglucosamine metabolic process"/>
    <property type="evidence" value="ECO:0007669"/>
    <property type="project" value="InterPro"/>
</dbReference>
<dbReference type="InterPro" id="IPR018321">
    <property type="entry name" value="Glucosamine6P_isomerase_CS"/>
</dbReference>
<name>A0A366FM54_9HYPH</name>
<evidence type="ECO:0000256" key="7">
    <source>
        <dbReference type="RuleBase" id="RU365095"/>
    </source>
</evidence>
<dbReference type="AlphaFoldDB" id="A0A366FM54"/>
<gene>
    <name evidence="7" type="primary">pgl</name>
    <name evidence="9" type="ORF">DFR50_10753</name>
</gene>
<keyword evidence="7" id="KW-0378">Hydrolase</keyword>
<dbReference type="CDD" id="cd01400">
    <property type="entry name" value="6PGL"/>
    <property type="match status" value="1"/>
</dbReference>
<evidence type="ECO:0000256" key="4">
    <source>
        <dbReference type="ARBA" id="ARBA00010662"/>
    </source>
</evidence>
<dbReference type="InterPro" id="IPR005900">
    <property type="entry name" value="6-phosphogluconolactonase_DevB"/>
</dbReference>
<sequence length="252" mass="26265">MPTSLVITAPDGSVADAIVYPDAGAFVAGAADFVAREAAEAIARRGRFSIALSGGNTPKPIYARLAAAPGLDWGRILVAFGDERCVPPDDPRSNYGMARAALLDHVPIPPENVLRMRGEDPPRAAAAAYAEELARALGPDGRLDLALLGLGDNGHTASLFPGLAALEETERTVVAAYVEVVGMWRLTLTPPAINAARRVAFIVAGADKAEVLARVLQGPRDPEVLPAQAIRPVDSRALWLLDAAAAAKLTAA</sequence>
<evidence type="ECO:0000313" key="9">
    <source>
        <dbReference type="EMBL" id="RBP15783.1"/>
    </source>
</evidence>
<comment type="similarity">
    <text evidence="4 7">Belongs to the glucosamine/galactosamine-6-phosphate isomerase family. 6-phosphogluconolactonase subfamily.</text>
</comment>
<dbReference type="GO" id="GO:0004342">
    <property type="term" value="F:glucosamine-6-phosphate deaminase activity"/>
    <property type="evidence" value="ECO:0007669"/>
    <property type="project" value="InterPro"/>
</dbReference>
<comment type="caution">
    <text evidence="9">The sequence shown here is derived from an EMBL/GenBank/DDBJ whole genome shotgun (WGS) entry which is preliminary data.</text>
</comment>
<dbReference type="RefSeq" id="WP_113888613.1">
    <property type="nucleotide sequence ID" value="NZ_QNRK01000007.1"/>
</dbReference>
<evidence type="ECO:0000256" key="2">
    <source>
        <dbReference type="ARBA" id="ARBA00002681"/>
    </source>
</evidence>